<evidence type="ECO:0000259" key="1">
    <source>
        <dbReference type="Pfam" id="PF04865"/>
    </source>
</evidence>
<comment type="caution">
    <text evidence="2">The sequence shown here is derived from an EMBL/GenBank/DDBJ whole genome shotgun (WGS) entry which is preliminary data.</text>
</comment>
<sequence>MKFKSLMEKAGLPLTEEKAAEQWREELKKQNITVANESPFGPFWRTIEALITKPVVKLFVWIAERVMPNLFIMTASRDALIEKHGPSRRVFIQTGIKARGLLTFSRSNSEGESSVVAGTVITTNVIGSKTYELILLQDVIFNDGVSTVNALAESSEVGSAFNLPANSYRYFLEQQDGITVTNCDDWLLLPGTDEEDTESYRNRIRNVFGTAARWHTNDVYKQIIAGFHVPIDNIEIKTNGPRGPGTANVYIYLDVGTVPSALLETINRHIREGGHHGLGDDVIVYAMPTQTLNVSVVYTLHTDSDIHSQITSFIESAFRKNAAYKPTRVTHNSVFSISRLISELHEEFEQLKSIRINIDDIHPQNWLPTLGSLEVARG</sequence>
<protein>
    <recommendedName>
        <fullName evidence="1">Baseplate protein J-like barrel domain-containing protein</fullName>
    </recommendedName>
</protein>
<accession>A0A167JRH6</accession>
<dbReference type="InterPro" id="IPR006949">
    <property type="entry name" value="Barrel_Baseplate_J-like"/>
</dbReference>
<feature type="domain" description="Baseplate protein J-like barrel" evidence="1">
    <location>
        <begin position="102"/>
        <end position="182"/>
    </location>
</feature>
<evidence type="ECO:0000313" key="2">
    <source>
        <dbReference type="EMBL" id="KZN61559.1"/>
    </source>
</evidence>
<dbReference type="EMBL" id="AUXX01000045">
    <property type="protein sequence ID" value="KZN61559.1"/>
    <property type="molecule type" value="Genomic_DNA"/>
</dbReference>
<dbReference type="Proteomes" id="UP000076661">
    <property type="component" value="Unassembled WGS sequence"/>
</dbReference>
<gene>
    <name evidence="2" type="ORF">N478_05690</name>
</gene>
<evidence type="ECO:0000313" key="3">
    <source>
        <dbReference type="Proteomes" id="UP000076661"/>
    </source>
</evidence>
<proteinExistence type="predicted"/>
<organism evidence="2 3">
    <name type="scientific">Pseudoalteromonas luteoviolacea S4060-1</name>
    <dbReference type="NCBI Taxonomy" id="1365257"/>
    <lineage>
        <taxon>Bacteria</taxon>
        <taxon>Pseudomonadati</taxon>
        <taxon>Pseudomonadota</taxon>
        <taxon>Gammaproteobacteria</taxon>
        <taxon>Alteromonadales</taxon>
        <taxon>Pseudoalteromonadaceae</taxon>
        <taxon>Pseudoalteromonas</taxon>
    </lineage>
</organism>
<name>A0A167JRH6_9GAMM</name>
<dbReference type="RefSeq" id="WP_063382661.1">
    <property type="nucleotide sequence ID" value="NZ_AUXX01000045.1"/>
</dbReference>
<dbReference type="Pfam" id="PF04865">
    <property type="entry name" value="Baseplate_J"/>
    <property type="match status" value="1"/>
</dbReference>
<dbReference type="PATRIC" id="fig|1365257.3.peg.4455"/>
<reference evidence="2 3" key="1">
    <citation type="submission" date="2013-07" db="EMBL/GenBank/DDBJ databases">
        <title>Comparative Genomic and Metabolomic Analysis of Twelve Strains of Pseudoalteromonas luteoviolacea.</title>
        <authorList>
            <person name="Vynne N.G."/>
            <person name="Mansson M."/>
            <person name="Gram L."/>
        </authorList>
    </citation>
    <scope>NUCLEOTIDE SEQUENCE [LARGE SCALE GENOMIC DNA]</scope>
    <source>
        <strain evidence="2 3">S4060-1</strain>
    </source>
</reference>
<dbReference type="AlphaFoldDB" id="A0A167JRH6"/>